<name>A0A1W1BSW4_9ZZZZ</name>
<accession>A0A1W1BSW4</accession>
<organism evidence="1">
    <name type="scientific">hydrothermal vent metagenome</name>
    <dbReference type="NCBI Taxonomy" id="652676"/>
    <lineage>
        <taxon>unclassified sequences</taxon>
        <taxon>metagenomes</taxon>
        <taxon>ecological metagenomes</taxon>
    </lineage>
</organism>
<dbReference type="AlphaFoldDB" id="A0A1W1BSW4"/>
<proteinExistence type="predicted"/>
<protein>
    <submittedName>
        <fullName evidence="1">Uncharacterized protein</fullName>
    </submittedName>
</protein>
<evidence type="ECO:0000313" key="1">
    <source>
        <dbReference type="EMBL" id="SFV56670.1"/>
    </source>
</evidence>
<sequence>MKHIIAILLLLSLMVSSVCGATEEREIDLYFANGMFGDSKGEEETAWRRYVKELQKYNPNIKSAIPKVSYNASNLWGIDDVIEVVFQKLLGDIISWGKVQESLRSYIDNDLIKAVNALSQAFNNNDLQTQVESYKKDLADGHAVIVVAHSQGDLFTYEAYTALSSKMKKSFEAVSVASPMSADIKAGTPRIDWDNDPTRISQIESKINT</sequence>
<reference evidence="1" key="1">
    <citation type="submission" date="2016-10" db="EMBL/GenBank/DDBJ databases">
        <authorList>
            <person name="de Groot N.N."/>
        </authorList>
    </citation>
    <scope>NUCLEOTIDE SEQUENCE</scope>
</reference>
<dbReference type="EMBL" id="FPHF01000036">
    <property type="protein sequence ID" value="SFV56670.1"/>
    <property type="molecule type" value="Genomic_DNA"/>
</dbReference>
<gene>
    <name evidence="1" type="ORF">MNB_SM-4-75</name>
</gene>